<dbReference type="Gene3D" id="1.10.10.1590">
    <property type="entry name" value="NADH-quinone oxidoreductase subunit E"/>
    <property type="match status" value="1"/>
</dbReference>
<evidence type="ECO:0000256" key="6">
    <source>
        <dbReference type="ARBA" id="ARBA00034078"/>
    </source>
</evidence>
<gene>
    <name evidence="8" type="ORF">A2527_09395</name>
</gene>
<protein>
    <recommendedName>
        <fullName evidence="10">NADH dehydrogenase</fullName>
    </recommendedName>
</protein>
<dbReference type="EMBL" id="MFNE01000043">
    <property type="protein sequence ID" value="OGG94143.1"/>
    <property type="molecule type" value="Genomic_DNA"/>
</dbReference>
<comment type="similarity">
    <text evidence="1">Belongs to the complex I 24 kDa subunit family.</text>
</comment>
<keyword evidence="2 7" id="KW-0001">2Fe-2S</keyword>
<keyword evidence="5 7" id="KW-0411">Iron-sulfur</keyword>
<comment type="caution">
    <text evidence="8">The sequence shown here is derived from an EMBL/GenBank/DDBJ whole genome shotgun (WGS) entry which is preliminary data.</text>
</comment>
<keyword evidence="4 7" id="KW-0408">Iron</keyword>
<dbReference type="PIRSF" id="PIRSF000216">
    <property type="entry name" value="NADH_DH_24kDa"/>
    <property type="match status" value="1"/>
</dbReference>
<dbReference type="PANTHER" id="PTHR43342:SF1">
    <property type="entry name" value="BIFURCATING [FEFE] HYDROGENASE GAMMA SUBUNIT"/>
    <property type="match status" value="1"/>
</dbReference>
<dbReference type="AlphaFoldDB" id="A0A1F6G7Q0"/>
<evidence type="ECO:0000256" key="2">
    <source>
        <dbReference type="ARBA" id="ARBA00022714"/>
    </source>
</evidence>
<dbReference type="InterPro" id="IPR041921">
    <property type="entry name" value="NuoE_N"/>
</dbReference>
<dbReference type="InterPro" id="IPR028431">
    <property type="entry name" value="NADP_DH_HndA-like"/>
</dbReference>
<dbReference type="GO" id="GO:0051537">
    <property type="term" value="F:2 iron, 2 sulfur cluster binding"/>
    <property type="evidence" value="ECO:0007669"/>
    <property type="project" value="UniProtKB-KW"/>
</dbReference>
<evidence type="ECO:0000313" key="8">
    <source>
        <dbReference type="EMBL" id="OGG94143.1"/>
    </source>
</evidence>
<evidence type="ECO:0000256" key="1">
    <source>
        <dbReference type="ARBA" id="ARBA00010643"/>
    </source>
</evidence>
<reference evidence="8 9" key="1">
    <citation type="journal article" date="2016" name="Nat. Commun.">
        <title>Thousands of microbial genomes shed light on interconnected biogeochemical processes in an aquifer system.</title>
        <authorList>
            <person name="Anantharaman K."/>
            <person name="Brown C.T."/>
            <person name="Hug L.A."/>
            <person name="Sharon I."/>
            <person name="Castelle C.J."/>
            <person name="Probst A.J."/>
            <person name="Thomas B.C."/>
            <person name="Singh A."/>
            <person name="Wilkins M.J."/>
            <person name="Karaoz U."/>
            <person name="Brodie E.L."/>
            <person name="Williams K.H."/>
            <person name="Hubbard S.S."/>
            <person name="Banfield J.F."/>
        </authorList>
    </citation>
    <scope>NUCLEOTIDE SEQUENCE [LARGE SCALE GENOMIC DNA]</scope>
</reference>
<dbReference type="InterPro" id="IPR002023">
    <property type="entry name" value="NuoE-like"/>
</dbReference>
<name>A0A1F6G7Q0_9PROT</name>
<evidence type="ECO:0008006" key="10">
    <source>
        <dbReference type="Google" id="ProtNLM"/>
    </source>
</evidence>
<evidence type="ECO:0000313" key="9">
    <source>
        <dbReference type="Proteomes" id="UP000178449"/>
    </source>
</evidence>
<dbReference type="GO" id="GO:0046872">
    <property type="term" value="F:metal ion binding"/>
    <property type="evidence" value="ECO:0007669"/>
    <property type="project" value="UniProtKB-KW"/>
</dbReference>
<dbReference type="CDD" id="cd03064">
    <property type="entry name" value="TRX_Fd_NuoE"/>
    <property type="match status" value="1"/>
</dbReference>
<feature type="binding site" evidence="7">
    <location>
        <position position="115"/>
    </location>
    <ligand>
        <name>[2Fe-2S] cluster</name>
        <dbReference type="ChEBI" id="CHEBI:190135"/>
    </ligand>
</feature>
<keyword evidence="3 7" id="KW-0479">Metal-binding</keyword>
<dbReference type="PANTHER" id="PTHR43342">
    <property type="entry name" value="NADH-QUINONE OXIDOREDUCTASE, E SUBUNIT"/>
    <property type="match status" value="1"/>
</dbReference>
<dbReference type="Proteomes" id="UP000178449">
    <property type="component" value="Unassembled WGS sequence"/>
</dbReference>
<comment type="cofactor">
    <cofactor evidence="6">
        <name>[2Fe-2S] cluster</name>
        <dbReference type="ChEBI" id="CHEBI:190135"/>
    </cofactor>
</comment>
<organism evidence="8 9">
    <name type="scientific">Candidatus Lambdaproteobacteria bacterium RIFOXYD2_FULL_50_16</name>
    <dbReference type="NCBI Taxonomy" id="1817772"/>
    <lineage>
        <taxon>Bacteria</taxon>
        <taxon>Pseudomonadati</taxon>
        <taxon>Pseudomonadota</taxon>
        <taxon>Candidatus Lambdaproteobacteria</taxon>
    </lineage>
</organism>
<dbReference type="InterPro" id="IPR042128">
    <property type="entry name" value="NuoE_dom"/>
</dbReference>
<evidence type="ECO:0000256" key="4">
    <source>
        <dbReference type="ARBA" id="ARBA00023004"/>
    </source>
</evidence>
<dbReference type="STRING" id="1817772.A2527_09395"/>
<dbReference type="GO" id="GO:0016491">
    <property type="term" value="F:oxidoreductase activity"/>
    <property type="evidence" value="ECO:0007669"/>
    <property type="project" value="InterPro"/>
</dbReference>
<dbReference type="SUPFAM" id="SSF52833">
    <property type="entry name" value="Thioredoxin-like"/>
    <property type="match status" value="1"/>
</dbReference>
<feature type="binding site" evidence="7">
    <location>
        <position position="72"/>
    </location>
    <ligand>
        <name>[2Fe-2S] cluster</name>
        <dbReference type="ChEBI" id="CHEBI:190135"/>
    </ligand>
</feature>
<dbReference type="Pfam" id="PF01257">
    <property type="entry name" value="2Fe-2S_thioredx"/>
    <property type="match status" value="1"/>
</dbReference>
<accession>A0A1F6G7Q0</accession>
<evidence type="ECO:0000256" key="5">
    <source>
        <dbReference type="ARBA" id="ARBA00023014"/>
    </source>
</evidence>
<evidence type="ECO:0000256" key="7">
    <source>
        <dbReference type="PIRSR" id="PIRSR000216-1"/>
    </source>
</evidence>
<feature type="binding site" evidence="7">
    <location>
        <position position="77"/>
    </location>
    <ligand>
        <name>[2Fe-2S] cluster</name>
        <dbReference type="ChEBI" id="CHEBI:190135"/>
    </ligand>
</feature>
<dbReference type="Gene3D" id="3.40.30.10">
    <property type="entry name" value="Glutaredoxin"/>
    <property type="match status" value="1"/>
</dbReference>
<evidence type="ECO:0000256" key="3">
    <source>
        <dbReference type="ARBA" id="ARBA00022723"/>
    </source>
</evidence>
<proteinExistence type="inferred from homology"/>
<feature type="binding site" evidence="7">
    <location>
        <position position="119"/>
    </location>
    <ligand>
        <name>[2Fe-2S] cluster</name>
        <dbReference type="ChEBI" id="CHEBI:190135"/>
    </ligand>
</feature>
<comment type="cofactor">
    <cofactor evidence="7">
        <name>[2Fe-2S] cluster</name>
        <dbReference type="ChEBI" id="CHEBI:190135"/>
    </cofactor>
    <text evidence="7">Binds 1 [2Fe-2S] cluster.</text>
</comment>
<sequence>MVDQWIGQIGKDPSATVPLLQAIQSQYGYLPRKAMDLIVQNTEITGRQLYGVATFYAQFRLKPVGRHLIKICHGTACHVTGADRINTALNHSLNIHDPEQDTAENGSYTLMNVACVGCCSQAPLMVIGSEVFGNINGAQAQKALRKHARAAEEVLPKPEKQTQAS</sequence>
<dbReference type="InterPro" id="IPR036249">
    <property type="entry name" value="Thioredoxin-like_sf"/>
</dbReference>